<dbReference type="Proteomes" id="UP000030764">
    <property type="component" value="Unassembled WGS sequence"/>
</dbReference>
<dbReference type="Proteomes" id="UP000030758">
    <property type="component" value="Unassembled WGS sequence"/>
</dbReference>
<dbReference type="AlphaFoldDB" id="A0A085NRA5"/>
<protein>
    <submittedName>
        <fullName evidence="2">Uncharacterized protein</fullName>
    </submittedName>
</protein>
<dbReference type="EMBL" id="KL363183">
    <property type="protein sequence ID" value="KFD58719.1"/>
    <property type="molecule type" value="Genomic_DNA"/>
</dbReference>
<gene>
    <name evidence="1" type="ORF">M513_00412</name>
    <name evidence="2" type="ORF">M514_00412</name>
</gene>
<proteinExistence type="predicted"/>
<dbReference type="EMBL" id="KL367479">
    <property type="protein sequence ID" value="KFD72001.1"/>
    <property type="molecule type" value="Genomic_DNA"/>
</dbReference>
<evidence type="ECO:0000313" key="2">
    <source>
        <dbReference type="EMBL" id="KFD72001.1"/>
    </source>
</evidence>
<reference evidence="2 3" key="1">
    <citation type="journal article" date="2014" name="Nat. Genet.">
        <title>Genome and transcriptome of the porcine whipworm Trichuris suis.</title>
        <authorList>
            <person name="Jex A.R."/>
            <person name="Nejsum P."/>
            <person name="Schwarz E.M."/>
            <person name="Hu L."/>
            <person name="Young N.D."/>
            <person name="Hall R.S."/>
            <person name="Korhonen P.K."/>
            <person name="Liao S."/>
            <person name="Thamsborg S."/>
            <person name="Xia J."/>
            <person name="Xu P."/>
            <person name="Wang S."/>
            <person name="Scheerlinck J.P."/>
            <person name="Hofmann A."/>
            <person name="Sternberg P.W."/>
            <person name="Wang J."/>
            <person name="Gasser R.B."/>
        </authorList>
    </citation>
    <scope>NUCLEOTIDE SEQUENCE [LARGE SCALE GENOMIC DNA]</scope>
    <source>
        <strain evidence="2">DCEP-RM93F</strain>
        <strain evidence="1">DCEP-RM93M</strain>
    </source>
</reference>
<name>A0A085NRA5_9BILA</name>
<evidence type="ECO:0000313" key="3">
    <source>
        <dbReference type="Proteomes" id="UP000030764"/>
    </source>
</evidence>
<evidence type="ECO:0000313" key="1">
    <source>
        <dbReference type="EMBL" id="KFD58719.1"/>
    </source>
</evidence>
<accession>A0A085NRA5</accession>
<organism evidence="2">
    <name type="scientific">Trichuris suis</name>
    <name type="common">pig whipworm</name>
    <dbReference type="NCBI Taxonomy" id="68888"/>
    <lineage>
        <taxon>Eukaryota</taxon>
        <taxon>Metazoa</taxon>
        <taxon>Ecdysozoa</taxon>
        <taxon>Nematoda</taxon>
        <taxon>Enoplea</taxon>
        <taxon>Dorylaimia</taxon>
        <taxon>Trichinellida</taxon>
        <taxon>Trichuridae</taxon>
        <taxon>Trichuris</taxon>
    </lineage>
</organism>
<keyword evidence="3" id="KW-1185">Reference proteome</keyword>
<sequence>MDNTRTRNEAEGAFRSFDLDDMLCSVGCYECSASDNTASSKLHFEHCSVQDNRRRNSIETMVESFVCGTLMIAQGSVLLERATVVLTSFD</sequence>